<sequence length="280" mass="31768">MKWDRRDLLRKVYGKEFAPAGRKREVEQKSGREELMLKARVYNSLKRFYSYCSNFANVHGIKVDVLEQVSLIKPENIWNHQFFSTLQILGDISSIALNLINGSFRFGVSVRTVAEEIRRVRKSSCPAGDDKGMVEQRDIECTCDNGFKASFFFADPTSDFIASVEYNSASQLSHRGMENDKSSGHHSGSLQSILPCKLIWPKEHCTMKGIKVSSCDSIMLITYFLFGKTYLLNVHHKVVSISIKKICSHTTLLQSVLKVNPQTTMTVNECHELMLEGVQT</sequence>
<dbReference type="Proteomes" id="UP000092460">
    <property type="component" value="Unassembled WGS sequence"/>
</dbReference>
<dbReference type="AlphaFoldDB" id="A0A1B0C1X2"/>
<accession>A0A1B0C1X2</accession>
<proteinExistence type="predicted"/>
<protein>
    <submittedName>
        <fullName evidence="1">Uncharacterized protein</fullName>
    </submittedName>
</protein>
<dbReference type="VEuPathDB" id="VectorBase:GPPI046850"/>
<evidence type="ECO:0000313" key="2">
    <source>
        <dbReference type="Proteomes" id="UP000092460"/>
    </source>
</evidence>
<evidence type="ECO:0000313" key="1">
    <source>
        <dbReference type="EnsemblMetazoa" id="GPPI046850-PA"/>
    </source>
</evidence>
<reference evidence="1" key="2">
    <citation type="submission" date="2020-05" db="UniProtKB">
        <authorList>
            <consortium name="EnsemblMetazoa"/>
        </authorList>
    </citation>
    <scope>IDENTIFICATION</scope>
    <source>
        <strain evidence="1">IAEA</strain>
    </source>
</reference>
<dbReference type="EnsemblMetazoa" id="GPPI046850-RA">
    <property type="protein sequence ID" value="GPPI046850-PA"/>
    <property type="gene ID" value="GPPI046850"/>
</dbReference>
<dbReference type="EMBL" id="JXJN01024195">
    <property type="status" value="NOT_ANNOTATED_CDS"/>
    <property type="molecule type" value="Genomic_DNA"/>
</dbReference>
<name>A0A1B0C1X2_9MUSC</name>
<reference evidence="2" key="1">
    <citation type="submission" date="2015-01" db="EMBL/GenBank/DDBJ databases">
        <authorList>
            <person name="Aksoy S."/>
            <person name="Warren W."/>
            <person name="Wilson R.K."/>
        </authorList>
    </citation>
    <scope>NUCLEOTIDE SEQUENCE [LARGE SCALE GENOMIC DNA]</scope>
    <source>
        <strain evidence="2">IAEA</strain>
    </source>
</reference>
<organism evidence="1 2">
    <name type="scientific">Glossina palpalis gambiensis</name>
    <dbReference type="NCBI Taxonomy" id="67801"/>
    <lineage>
        <taxon>Eukaryota</taxon>
        <taxon>Metazoa</taxon>
        <taxon>Ecdysozoa</taxon>
        <taxon>Arthropoda</taxon>
        <taxon>Hexapoda</taxon>
        <taxon>Insecta</taxon>
        <taxon>Pterygota</taxon>
        <taxon>Neoptera</taxon>
        <taxon>Endopterygota</taxon>
        <taxon>Diptera</taxon>
        <taxon>Brachycera</taxon>
        <taxon>Muscomorpha</taxon>
        <taxon>Hippoboscoidea</taxon>
        <taxon>Glossinidae</taxon>
        <taxon>Glossina</taxon>
    </lineage>
</organism>
<keyword evidence="2" id="KW-1185">Reference proteome</keyword>